<dbReference type="EMBL" id="KV417578">
    <property type="protein sequence ID" value="KZP17816.1"/>
    <property type="molecule type" value="Genomic_DNA"/>
</dbReference>
<dbReference type="Pfam" id="PF20231">
    <property type="entry name" value="DUF6589"/>
    <property type="match status" value="1"/>
</dbReference>
<dbReference type="Proteomes" id="UP000076532">
    <property type="component" value="Unassembled WGS sequence"/>
</dbReference>
<evidence type="ECO:0000313" key="3">
    <source>
        <dbReference type="Proteomes" id="UP000076532"/>
    </source>
</evidence>
<sequence>MAMHRMRRARKTKLRPLATSNLDEGNAGQNMNILSDLLVSQLGRPPDEVEKLFVIVGPVCSREAPHPHKLSPDANCPHGYRRYGWVLPHIQLWHMGWADLGRIPETHWGGSQAQNLPGFCAMNILIGTKTKNSDRPNYYLAQHIVFGTLKAEAIDCWR</sequence>
<evidence type="ECO:0000313" key="2">
    <source>
        <dbReference type="EMBL" id="KZP17816.1"/>
    </source>
</evidence>
<dbReference type="OrthoDB" id="3266963at2759"/>
<organism evidence="2 3">
    <name type="scientific">Athelia psychrophila</name>
    <dbReference type="NCBI Taxonomy" id="1759441"/>
    <lineage>
        <taxon>Eukaryota</taxon>
        <taxon>Fungi</taxon>
        <taxon>Dikarya</taxon>
        <taxon>Basidiomycota</taxon>
        <taxon>Agaricomycotina</taxon>
        <taxon>Agaricomycetes</taxon>
        <taxon>Agaricomycetidae</taxon>
        <taxon>Atheliales</taxon>
        <taxon>Atheliaceae</taxon>
        <taxon>Athelia</taxon>
    </lineage>
</organism>
<evidence type="ECO:0000259" key="1">
    <source>
        <dbReference type="Pfam" id="PF20231"/>
    </source>
</evidence>
<feature type="domain" description="DUF6589" evidence="1">
    <location>
        <begin position="4"/>
        <end position="158"/>
    </location>
</feature>
<dbReference type="InterPro" id="IPR046496">
    <property type="entry name" value="DUF6589"/>
</dbReference>
<dbReference type="AlphaFoldDB" id="A0A166GGN7"/>
<keyword evidence="3" id="KW-1185">Reference proteome</keyword>
<protein>
    <recommendedName>
        <fullName evidence="1">DUF6589 domain-containing protein</fullName>
    </recommendedName>
</protein>
<name>A0A166GGN7_9AGAM</name>
<gene>
    <name evidence="2" type="ORF">FIBSPDRAFT_1046553</name>
</gene>
<accession>A0A166GGN7</accession>
<proteinExistence type="predicted"/>
<reference evidence="2 3" key="1">
    <citation type="journal article" date="2016" name="Mol. Biol. Evol.">
        <title>Comparative Genomics of Early-Diverging Mushroom-Forming Fungi Provides Insights into the Origins of Lignocellulose Decay Capabilities.</title>
        <authorList>
            <person name="Nagy L.G."/>
            <person name="Riley R."/>
            <person name="Tritt A."/>
            <person name="Adam C."/>
            <person name="Daum C."/>
            <person name="Floudas D."/>
            <person name="Sun H."/>
            <person name="Yadav J.S."/>
            <person name="Pangilinan J."/>
            <person name="Larsson K.H."/>
            <person name="Matsuura K."/>
            <person name="Barry K."/>
            <person name="Labutti K."/>
            <person name="Kuo R."/>
            <person name="Ohm R.A."/>
            <person name="Bhattacharya S.S."/>
            <person name="Shirouzu T."/>
            <person name="Yoshinaga Y."/>
            <person name="Martin F.M."/>
            <person name="Grigoriev I.V."/>
            <person name="Hibbett D.S."/>
        </authorList>
    </citation>
    <scope>NUCLEOTIDE SEQUENCE [LARGE SCALE GENOMIC DNA]</scope>
    <source>
        <strain evidence="2 3">CBS 109695</strain>
    </source>
</reference>